<reference evidence="1" key="2">
    <citation type="submission" date="2025-09" db="UniProtKB">
        <authorList>
            <consortium name="Ensembl"/>
        </authorList>
    </citation>
    <scope>IDENTIFICATION</scope>
</reference>
<evidence type="ECO:0000313" key="2">
    <source>
        <dbReference type="Proteomes" id="UP000261540"/>
    </source>
</evidence>
<name>A0A3B3QPW4_9TELE</name>
<reference evidence="1" key="1">
    <citation type="submission" date="2025-08" db="UniProtKB">
        <authorList>
            <consortium name="Ensembl"/>
        </authorList>
    </citation>
    <scope>IDENTIFICATION</scope>
</reference>
<accession>A0A3B3QPW4</accession>
<evidence type="ECO:0000313" key="1">
    <source>
        <dbReference type="Ensembl" id="ENSPKIP00000007620.1"/>
    </source>
</evidence>
<dbReference type="Proteomes" id="UP000261540">
    <property type="component" value="Unplaced"/>
</dbReference>
<organism evidence="1 2">
    <name type="scientific">Paramormyrops kingsleyae</name>
    <dbReference type="NCBI Taxonomy" id="1676925"/>
    <lineage>
        <taxon>Eukaryota</taxon>
        <taxon>Metazoa</taxon>
        <taxon>Chordata</taxon>
        <taxon>Craniata</taxon>
        <taxon>Vertebrata</taxon>
        <taxon>Euteleostomi</taxon>
        <taxon>Actinopterygii</taxon>
        <taxon>Neopterygii</taxon>
        <taxon>Teleostei</taxon>
        <taxon>Osteoglossocephala</taxon>
        <taxon>Osteoglossomorpha</taxon>
        <taxon>Osteoglossiformes</taxon>
        <taxon>Mormyridae</taxon>
        <taxon>Paramormyrops</taxon>
    </lineage>
</organism>
<dbReference type="Ensembl" id="ENSPKIT00000031683.1">
    <property type="protein sequence ID" value="ENSPKIP00000007620.1"/>
    <property type="gene ID" value="ENSPKIG00000023443.1"/>
</dbReference>
<dbReference type="AlphaFoldDB" id="A0A3B3QPW4"/>
<keyword evidence="2" id="KW-1185">Reference proteome</keyword>
<sequence>YLTEWLKQNLGLDLYFLDLNFPPLLDSYKGQGMVHPFYWMPWLTSNTEWLETRRGAIRGREELRREPTFQRLPCRSDGRPRFPSQSIDLRQEMAGFSVC</sequence>
<proteinExistence type="predicted"/>
<protein>
    <submittedName>
        <fullName evidence="1">Uncharacterized protein</fullName>
    </submittedName>
</protein>